<dbReference type="InterPro" id="IPR002372">
    <property type="entry name" value="PQQ_rpt_dom"/>
</dbReference>
<proteinExistence type="predicted"/>
<feature type="domain" description="Pyrrolo-quinoline quinone repeat" evidence="1">
    <location>
        <begin position="6"/>
        <end position="86"/>
    </location>
</feature>
<dbReference type="PANTHER" id="PTHR34512">
    <property type="entry name" value="CELL SURFACE PROTEIN"/>
    <property type="match status" value="1"/>
</dbReference>
<dbReference type="InterPro" id="IPR015943">
    <property type="entry name" value="WD40/YVTN_repeat-like_dom_sf"/>
</dbReference>
<dbReference type="Pfam" id="PF13360">
    <property type="entry name" value="PQQ_2"/>
    <property type="match status" value="1"/>
</dbReference>
<protein>
    <recommendedName>
        <fullName evidence="1">Pyrrolo-quinoline quinone repeat domain-containing protein</fullName>
    </recommendedName>
</protein>
<gene>
    <name evidence="2" type="ORF">GBAR_LOCUS11845</name>
</gene>
<dbReference type="SMART" id="SM00564">
    <property type="entry name" value="PQQ"/>
    <property type="match status" value="2"/>
</dbReference>
<dbReference type="PANTHER" id="PTHR34512:SF30">
    <property type="entry name" value="OUTER MEMBRANE PROTEIN ASSEMBLY FACTOR BAMB"/>
    <property type="match status" value="1"/>
</dbReference>
<reference evidence="2" key="1">
    <citation type="submission" date="2023-03" db="EMBL/GenBank/DDBJ databases">
        <authorList>
            <person name="Steffen K."/>
            <person name="Cardenas P."/>
        </authorList>
    </citation>
    <scope>NUCLEOTIDE SEQUENCE</scope>
</reference>
<sequence>MLSTAPVVAEGVLYGASGDGGFVFALDVATGQELWKESTGGQVIQSLTAMDGLLFGESDSGTLIAADGESGEPVWAFEKGGFSDVRGYTVKDGVVYSAGPNNSVYAHTAP</sequence>
<evidence type="ECO:0000313" key="3">
    <source>
        <dbReference type="Proteomes" id="UP001174909"/>
    </source>
</evidence>
<organism evidence="2 3">
    <name type="scientific">Geodia barretti</name>
    <name type="common">Barrett's horny sponge</name>
    <dbReference type="NCBI Taxonomy" id="519541"/>
    <lineage>
        <taxon>Eukaryota</taxon>
        <taxon>Metazoa</taxon>
        <taxon>Porifera</taxon>
        <taxon>Demospongiae</taxon>
        <taxon>Heteroscleromorpha</taxon>
        <taxon>Tetractinellida</taxon>
        <taxon>Astrophorina</taxon>
        <taxon>Geodiidae</taxon>
        <taxon>Geodia</taxon>
    </lineage>
</organism>
<dbReference type="AlphaFoldDB" id="A0AA35WMC3"/>
<comment type="caution">
    <text evidence="2">The sequence shown here is derived from an EMBL/GenBank/DDBJ whole genome shotgun (WGS) entry which is preliminary data.</text>
</comment>
<dbReference type="InterPro" id="IPR018391">
    <property type="entry name" value="PQQ_b-propeller_rpt"/>
</dbReference>
<dbReference type="Gene3D" id="2.130.10.10">
    <property type="entry name" value="YVTN repeat-like/Quinoprotein amine dehydrogenase"/>
    <property type="match status" value="1"/>
</dbReference>
<dbReference type="Proteomes" id="UP001174909">
    <property type="component" value="Unassembled WGS sequence"/>
</dbReference>
<accession>A0AA35WMC3</accession>
<dbReference type="EMBL" id="CASHTH010001774">
    <property type="protein sequence ID" value="CAI8019735.1"/>
    <property type="molecule type" value="Genomic_DNA"/>
</dbReference>
<evidence type="ECO:0000313" key="2">
    <source>
        <dbReference type="EMBL" id="CAI8019735.1"/>
    </source>
</evidence>
<dbReference type="SUPFAM" id="SSF50998">
    <property type="entry name" value="Quinoprotein alcohol dehydrogenase-like"/>
    <property type="match status" value="1"/>
</dbReference>
<dbReference type="InterPro" id="IPR011047">
    <property type="entry name" value="Quinoprotein_ADH-like_sf"/>
</dbReference>
<name>A0AA35WMC3_GEOBA</name>
<keyword evidence="3" id="KW-1185">Reference proteome</keyword>
<evidence type="ECO:0000259" key="1">
    <source>
        <dbReference type="Pfam" id="PF13360"/>
    </source>
</evidence>